<organism evidence="2 3">
    <name type="scientific">Ascochyta lentis</name>
    <dbReference type="NCBI Taxonomy" id="205686"/>
    <lineage>
        <taxon>Eukaryota</taxon>
        <taxon>Fungi</taxon>
        <taxon>Dikarya</taxon>
        <taxon>Ascomycota</taxon>
        <taxon>Pezizomycotina</taxon>
        <taxon>Dothideomycetes</taxon>
        <taxon>Pleosporomycetidae</taxon>
        <taxon>Pleosporales</taxon>
        <taxon>Pleosporineae</taxon>
        <taxon>Didymellaceae</taxon>
        <taxon>Ascochyta</taxon>
    </lineage>
</organism>
<evidence type="ECO:0000313" key="3">
    <source>
        <dbReference type="Proteomes" id="UP000651452"/>
    </source>
</evidence>
<reference evidence="2" key="1">
    <citation type="submission" date="2018-12" db="EMBL/GenBank/DDBJ databases">
        <authorList>
            <person name="Syme R.A."/>
            <person name="Farfan-Caceres L."/>
            <person name="Lichtenzveig J."/>
        </authorList>
    </citation>
    <scope>NUCLEOTIDE SEQUENCE</scope>
    <source>
        <strain evidence="2">Al4</strain>
    </source>
</reference>
<dbReference type="AlphaFoldDB" id="A0A8H7MID1"/>
<dbReference type="OrthoDB" id="3520229at2759"/>
<feature type="compositionally biased region" description="Low complexity" evidence="1">
    <location>
        <begin position="114"/>
        <end position="126"/>
    </location>
</feature>
<proteinExistence type="predicted"/>
<name>A0A8H7MID1_9PLEO</name>
<comment type="caution">
    <text evidence="2">The sequence shown here is derived from an EMBL/GenBank/DDBJ whole genome shotgun (WGS) entry which is preliminary data.</text>
</comment>
<evidence type="ECO:0000256" key="1">
    <source>
        <dbReference type="SAM" id="MobiDB-lite"/>
    </source>
</evidence>
<protein>
    <submittedName>
        <fullName evidence="2">Uncharacterized protein</fullName>
    </submittedName>
</protein>
<reference evidence="2" key="2">
    <citation type="submission" date="2020-09" db="EMBL/GenBank/DDBJ databases">
        <title>Reference genome assembly for Australian Ascochyta lentis isolate Al4.</title>
        <authorList>
            <person name="Lee R.C."/>
            <person name="Farfan-Caceres L.M."/>
            <person name="Debler J.W."/>
            <person name="Williams A.H."/>
            <person name="Henares B.M."/>
        </authorList>
    </citation>
    <scope>NUCLEOTIDE SEQUENCE</scope>
    <source>
        <strain evidence="2">Al4</strain>
    </source>
</reference>
<feature type="region of interest" description="Disordered" evidence="1">
    <location>
        <begin position="114"/>
        <end position="142"/>
    </location>
</feature>
<evidence type="ECO:0000313" key="2">
    <source>
        <dbReference type="EMBL" id="KAF9695770.1"/>
    </source>
</evidence>
<sequence>MSAVSSIVSSVVSSAVASATPSGASCATANFSEFPTQDVACAVGSTSSNLASNASSVLKECCKSAPVESFNGDCGYYCLSVQQSVSDLQSCFMENGIAPGTIFCNGNNTATATGTPTGGASSTPSGTRGGSSGTNSPDASGSTGAAAGIVVPQANKAGLGVLAMIVVSAFAGAML</sequence>
<dbReference type="Proteomes" id="UP000651452">
    <property type="component" value="Unassembled WGS sequence"/>
</dbReference>
<keyword evidence="3" id="KW-1185">Reference proteome</keyword>
<gene>
    <name evidence="2" type="ORF">EKO04_005901</name>
</gene>
<dbReference type="EMBL" id="RZGK01000010">
    <property type="protein sequence ID" value="KAF9695770.1"/>
    <property type="molecule type" value="Genomic_DNA"/>
</dbReference>
<accession>A0A8H7MID1</accession>